<protein>
    <recommendedName>
        <fullName evidence="1">ADP-ribosyl cyclase/cyclic ADP-ribose hydrolase</fullName>
        <ecNumber evidence="1">3.2.2.6</ecNumber>
    </recommendedName>
</protein>
<reference evidence="6" key="2">
    <citation type="submission" date="2021-01" db="UniProtKB">
        <authorList>
            <consortium name="EnsemblPlants"/>
        </authorList>
    </citation>
    <scope>IDENTIFICATION</scope>
</reference>
<dbReference type="Proteomes" id="UP000594261">
    <property type="component" value="Chromosome 3"/>
</dbReference>
<dbReference type="GO" id="GO:0007165">
    <property type="term" value="P:signal transduction"/>
    <property type="evidence" value="ECO:0007669"/>
    <property type="project" value="InterPro"/>
</dbReference>
<keyword evidence="3" id="KW-0520">NAD</keyword>
<dbReference type="Gramene" id="QL03p025318:mrna">
    <property type="protein sequence ID" value="QL03p025318:mrna"/>
    <property type="gene ID" value="QL03p025318"/>
</dbReference>
<dbReference type="EC" id="3.2.2.6" evidence="1"/>
<dbReference type="EnsemblPlants" id="QL03p025318:mrna">
    <property type="protein sequence ID" value="QL03p025318:mrna"/>
    <property type="gene ID" value="QL03p025318"/>
</dbReference>
<dbReference type="InterPro" id="IPR035897">
    <property type="entry name" value="Toll_tir_struct_dom_sf"/>
</dbReference>
<keyword evidence="2" id="KW-0378">Hydrolase</keyword>
<dbReference type="InParanoid" id="A0A7N2L5U4"/>
<reference evidence="6 7" key="1">
    <citation type="journal article" date="2016" name="G3 (Bethesda)">
        <title>First Draft Assembly and Annotation of the Genome of a California Endemic Oak Quercus lobata Nee (Fagaceae).</title>
        <authorList>
            <person name="Sork V.L."/>
            <person name="Fitz-Gibbon S.T."/>
            <person name="Puiu D."/>
            <person name="Crepeau M."/>
            <person name="Gugger P.F."/>
            <person name="Sherman R."/>
            <person name="Stevens K."/>
            <person name="Langley C.H."/>
            <person name="Pellegrini M."/>
            <person name="Salzberg S.L."/>
        </authorList>
    </citation>
    <scope>NUCLEOTIDE SEQUENCE [LARGE SCALE GENOMIC DNA]</scope>
    <source>
        <strain evidence="6 7">cv. SW786</strain>
    </source>
</reference>
<organism evidence="6 7">
    <name type="scientific">Quercus lobata</name>
    <name type="common">Valley oak</name>
    <dbReference type="NCBI Taxonomy" id="97700"/>
    <lineage>
        <taxon>Eukaryota</taxon>
        <taxon>Viridiplantae</taxon>
        <taxon>Streptophyta</taxon>
        <taxon>Embryophyta</taxon>
        <taxon>Tracheophyta</taxon>
        <taxon>Spermatophyta</taxon>
        <taxon>Magnoliopsida</taxon>
        <taxon>eudicotyledons</taxon>
        <taxon>Gunneridae</taxon>
        <taxon>Pentapetalae</taxon>
        <taxon>rosids</taxon>
        <taxon>fabids</taxon>
        <taxon>Fagales</taxon>
        <taxon>Fagaceae</taxon>
        <taxon>Quercus</taxon>
    </lineage>
</organism>
<dbReference type="PANTHER" id="PTHR32009:SF39">
    <property type="entry name" value="TIR DOMAIN-CONTAINING PROTEIN"/>
    <property type="match status" value="1"/>
</dbReference>
<keyword evidence="7" id="KW-1185">Reference proteome</keyword>
<dbReference type="Pfam" id="PF01582">
    <property type="entry name" value="TIR"/>
    <property type="match status" value="1"/>
</dbReference>
<proteinExistence type="predicted"/>
<sequence length="212" mass="23820">MALLKSKGTSSSSFTHQSKDFDVFLSFRGEDIRYRFTCHLHRALVQNGVNTFMDDSLQLGEEISVELLKTIKKKISEIKNLDDNIGSIRVNLGREDVKEISDVIPVNEVTTRVLVPSATFPDLLCVAATKTALFRGHFLINAARMMLWEVAFDGVPFFPSRISVGQGQGCPQRRFLAIWAFFVHPRAFLPLRHGLGLLCSLTPQELLIKIQS</sequence>
<evidence type="ECO:0000259" key="5">
    <source>
        <dbReference type="Pfam" id="PF01582"/>
    </source>
</evidence>
<name>A0A7N2L5U4_QUELO</name>
<comment type="catalytic activity">
    <reaction evidence="4">
        <text>NAD(+) + H2O = ADP-D-ribose + nicotinamide + H(+)</text>
        <dbReference type="Rhea" id="RHEA:16301"/>
        <dbReference type="ChEBI" id="CHEBI:15377"/>
        <dbReference type="ChEBI" id="CHEBI:15378"/>
        <dbReference type="ChEBI" id="CHEBI:17154"/>
        <dbReference type="ChEBI" id="CHEBI:57540"/>
        <dbReference type="ChEBI" id="CHEBI:57967"/>
        <dbReference type="EC" id="3.2.2.6"/>
    </reaction>
    <physiologicalReaction direction="left-to-right" evidence="4">
        <dbReference type="Rhea" id="RHEA:16302"/>
    </physiologicalReaction>
</comment>
<evidence type="ECO:0000313" key="7">
    <source>
        <dbReference type="Proteomes" id="UP000594261"/>
    </source>
</evidence>
<dbReference type="PANTHER" id="PTHR32009">
    <property type="entry name" value="TMV RESISTANCE PROTEIN N-LIKE"/>
    <property type="match status" value="1"/>
</dbReference>
<evidence type="ECO:0000256" key="3">
    <source>
        <dbReference type="ARBA" id="ARBA00023027"/>
    </source>
</evidence>
<dbReference type="SUPFAM" id="SSF52200">
    <property type="entry name" value="Toll/Interleukin receptor TIR domain"/>
    <property type="match status" value="1"/>
</dbReference>
<dbReference type="GO" id="GO:0061809">
    <property type="term" value="F:NAD+ nucleosidase activity, cyclic ADP-ribose generating"/>
    <property type="evidence" value="ECO:0007669"/>
    <property type="project" value="UniProtKB-EC"/>
</dbReference>
<dbReference type="InterPro" id="IPR000157">
    <property type="entry name" value="TIR_dom"/>
</dbReference>
<evidence type="ECO:0000256" key="2">
    <source>
        <dbReference type="ARBA" id="ARBA00022801"/>
    </source>
</evidence>
<evidence type="ECO:0000313" key="6">
    <source>
        <dbReference type="EnsemblPlants" id="QL03p025318:mrna"/>
    </source>
</evidence>
<dbReference type="AlphaFoldDB" id="A0A7N2L5U4"/>
<feature type="domain" description="TIR" evidence="5">
    <location>
        <begin position="21"/>
        <end position="73"/>
    </location>
</feature>
<dbReference type="Gene3D" id="3.40.50.10140">
    <property type="entry name" value="Toll/interleukin-1 receptor homology (TIR) domain"/>
    <property type="match status" value="1"/>
</dbReference>
<accession>A0A7N2L5U4</accession>
<evidence type="ECO:0000256" key="4">
    <source>
        <dbReference type="ARBA" id="ARBA00047304"/>
    </source>
</evidence>
<evidence type="ECO:0000256" key="1">
    <source>
        <dbReference type="ARBA" id="ARBA00011982"/>
    </source>
</evidence>
<dbReference type="EMBL" id="LRBV02000003">
    <property type="status" value="NOT_ANNOTATED_CDS"/>
    <property type="molecule type" value="Genomic_DNA"/>
</dbReference>